<accession>A0ABQ2UCA4</accession>
<gene>
    <name evidence="1" type="ORF">GCM10010178_02450</name>
</gene>
<organism evidence="1 2">
    <name type="scientific">Lentzea flava</name>
    <dbReference type="NCBI Taxonomy" id="103732"/>
    <lineage>
        <taxon>Bacteria</taxon>
        <taxon>Bacillati</taxon>
        <taxon>Actinomycetota</taxon>
        <taxon>Actinomycetes</taxon>
        <taxon>Pseudonocardiales</taxon>
        <taxon>Pseudonocardiaceae</taxon>
        <taxon>Lentzea</taxon>
    </lineage>
</organism>
<keyword evidence="2" id="KW-1185">Reference proteome</keyword>
<evidence type="ECO:0000313" key="2">
    <source>
        <dbReference type="Proteomes" id="UP000649573"/>
    </source>
</evidence>
<reference evidence="2" key="1">
    <citation type="journal article" date="2019" name="Int. J. Syst. Evol. Microbiol.">
        <title>The Global Catalogue of Microorganisms (GCM) 10K type strain sequencing project: providing services to taxonomists for standard genome sequencing and annotation.</title>
        <authorList>
            <consortium name="The Broad Institute Genomics Platform"/>
            <consortium name="The Broad Institute Genome Sequencing Center for Infectious Disease"/>
            <person name="Wu L."/>
            <person name="Ma J."/>
        </authorList>
    </citation>
    <scope>NUCLEOTIDE SEQUENCE [LARGE SCALE GENOMIC DNA]</scope>
    <source>
        <strain evidence="2">JCM 3296</strain>
    </source>
</reference>
<dbReference type="Proteomes" id="UP000649573">
    <property type="component" value="Unassembled WGS sequence"/>
</dbReference>
<name>A0ABQ2UCA4_9PSEU</name>
<proteinExistence type="predicted"/>
<protein>
    <submittedName>
        <fullName evidence="1">Uncharacterized protein</fullName>
    </submittedName>
</protein>
<evidence type="ECO:0000313" key="1">
    <source>
        <dbReference type="EMBL" id="GGU14531.1"/>
    </source>
</evidence>
<sequence length="79" mass="8235">MECESDICLLCAGTGTMTWQQPVPGPEGLVLHEMSHPCPRGCSGWWKLPHGDARGVVQGNVAGNVARANEIPAGPSTPA</sequence>
<dbReference type="EMBL" id="BMRE01000001">
    <property type="protein sequence ID" value="GGU14531.1"/>
    <property type="molecule type" value="Genomic_DNA"/>
</dbReference>
<comment type="caution">
    <text evidence="1">The sequence shown here is derived from an EMBL/GenBank/DDBJ whole genome shotgun (WGS) entry which is preliminary data.</text>
</comment>